<dbReference type="InterPro" id="IPR058591">
    <property type="entry name" value="Gtf3_N"/>
</dbReference>
<keyword evidence="3" id="KW-1185">Reference proteome</keyword>
<evidence type="ECO:0000259" key="1">
    <source>
        <dbReference type="Pfam" id="PF26334"/>
    </source>
</evidence>
<name>A0A839AJJ3_9HYPH</name>
<accession>A0A839AJJ3</accession>
<evidence type="ECO:0000313" key="3">
    <source>
        <dbReference type="Proteomes" id="UP000541109"/>
    </source>
</evidence>
<dbReference type="GO" id="GO:0016740">
    <property type="term" value="F:transferase activity"/>
    <property type="evidence" value="ECO:0007669"/>
    <property type="project" value="UniProtKB-KW"/>
</dbReference>
<feature type="domain" description="Glucosyltransferase 3-like N-terminal" evidence="1">
    <location>
        <begin position="55"/>
        <end position="130"/>
    </location>
</feature>
<comment type="caution">
    <text evidence="2">The sequence shown here is derived from an EMBL/GenBank/DDBJ whole genome shotgun (WGS) entry which is preliminary data.</text>
</comment>
<gene>
    <name evidence="2" type="ORF">H2509_19470</name>
</gene>
<protein>
    <submittedName>
        <fullName evidence="2">Glycosyltransferase</fullName>
    </submittedName>
</protein>
<dbReference type="AlphaFoldDB" id="A0A839AJJ3"/>
<reference evidence="2 3" key="1">
    <citation type="submission" date="2020-07" db="EMBL/GenBank/DDBJ databases">
        <title>Stappia sp., F7233, whole genome shotgun sequencing project.</title>
        <authorList>
            <person name="Jiang S."/>
            <person name="Liu Z.W."/>
            <person name="Du Z.J."/>
        </authorList>
    </citation>
    <scope>NUCLEOTIDE SEQUENCE [LARGE SCALE GENOMIC DNA]</scope>
    <source>
        <strain evidence="2 3">F7233</strain>
    </source>
</reference>
<proteinExistence type="predicted"/>
<dbReference type="Proteomes" id="UP000541109">
    <property type="component" value="Unassembled WGS sequence"/>
</dbReference>
<dbReference type="Pfam" id="PF13692">
    <property type="entry name" value="Glyco_trans_1_4"/>
    <property type="match status" value="1"/>
</dbReference>
<dbReference type="Pfam" id="PF26334">
    <property type="entry name" value="Gtf3_N"/>
    <property type="match status" value="1"/>
</dbReference>
<sequence>MDDIHVIFITRSNKKSPLPGTTVTLGAGLTNSAINEIQDFLNKQNFKFIYSSYNLFDKILEGVRAFKICEIHDVMHLRQQAFEEMGYSAPYQTTKADEIASLSAYDAIICINTNEEKYLKENSLTNVKYIPPNFSFNANVSGPNSKSFGIIGSAAKPNIDGFEFYKTQILNLEQVVIAGALSSNIGKVGYSSKNISLLGVVRNVVEFYKKVDISLAPVRFGGGLKIKAIEAIAHGKPVFGTKHSLSGFPEGIEQVSIAEDRHNKWNVNNMEALFDIKKSTIKQYVDENFSDLVCSMHFDDLLR</sequence>
<keyword evidence="2" id="KW-0808">Transferase</keyword>
<dbReference type="EMBL" id="JACFXV010000067">
    <property type="protein sequence ID" value="MBA5779315.1"/>
    <property type="molecule type" value="Genomic_DNA"/>
</dbReference>
<dbReference type="SUPFAM" id="SSF53756">
    <property type="entry name" value="UDP-Glycosyltransferase/glycogen phosphorylase"/>
    <property type="match status" value="1"/>
</dbReference>
<organism evidence="2 3">
    <name type="scientific">Stappia albiluteola</name>
    <dbReference type="NCBI Taxonomy" id="2758565"/>
    <lineage>
        <taxon>Bacteria</taxon>
        <taxon>Pseudomonadati</taxon>
        <taxon>Pseudomonadota</taxon>
        <taxon>Alphaproteobacteria</taxon>
        <taxon>Hyphomicrobiales</taxon>
        <taxon>Stappiaceae</taxon>
        <taxon>Stappia</taxon>
    </lineage>
</organism>
<dbReference type="Gene3D" id="3.40.50.2000">
    <property type="entry name" value="Glycogen Phosphorylase B"/>
    <property type="match status" value="2"/>
</dbReference>
<evidence type="ECO:0000313" key="2">
    <source>
        <dbReference type="EMBL" id="MBA5779315.1"/>
    </source>
</evidence>